<evidence type="ECO:0000259" key="4">
    <source>
        <dbReference type="Pfam" id="PF12697"/>
    </source>
</evidence>
<name>A0A4V1NW04_9BACT</name>
<protein>
    <submittedName>
        <fullName evidence="5">Alpha/beta fold hydrolase</fullName>
    </submittedName>
</protein>
<sequence>MARLVLRAAAFFCLLTPLLASAQVPAALTADPAADAKHPATMISLADLPSHGEKLLGVFYLAAGEGPHPTVILMHGFPGFEQNLDLAQAIRRAGWNVLAVHYRGSWGVKGTFSFKNAIEDADAEVAFVRDPANAKKYRVDTAKIVLLGHSMGGFMVASAAAHDTKVAGMGMISAWNIGASFPPASENSSQRAADEAAKKELIDQFTDDNDGAPLAGCTVEGLVEEAYEHRAEWNFNDYAPQLASRPVLVVTSDDGLAPMDGTFATALKKAGNERVTEAHFPTDHSYSDQRLALTTVVLNWLATI</sequence>
<evidence type="ECO:0000256" key="1">
    <source>
        <dbReference type="ARBA" id="ARBA00022801"/>
    </source>
</evidence>
<dbReference type="EMBL" id="SDMK01000001">
    <property type="protein sequence ID" value="RXS97732.1"/>
    <property type="molecule type" value="Genomic_DNA"/>
</dbReference>
<keyword evidence="1 5" id="KW-0378">Hydrolase</keyword>
<dbReference type="GO" id="GO:0052689">
    <property type="term" value="F:carboxylic ester hydrolase activity"/>
    <property type="evidence" value="ECO:0007669"/>
    <property type="project" value="UniProtKB-ARBA"/>
</dbReference>
<keyword evidence="3" id="KW-0732">Signal</keyword>
<evidence type="ECO:0000256" key="2">
    <source>
        <dbReference type="ARBA" id="ARBA00038115"/>
    </source>
</evidence>
<evidence type="ECO:0000313" key="5">
    <source>
        <dbReference type="EMBL" id="RXS97732.1"/>
    </source>
</evidence>
<dbReference type="SUPFAM" id="SSF53474">
    <property type="entry name" value="alpha/beta-Hydrolases"/>
    <property type="match status" value="1"/>
</dbReference>
<dbReference type="InterPro" id="IPR050261">
    <property type="entry name" value="FrsA_esterase"/>
</dbReference>
<evidence type="ECO:0000256" key="3">
    <source>
        <dbReference type="SAM" id="SignalP"/>
    </source>
</evidence>
<accession>A0A4V1NW04</accession>
<feature type="signal peptide" evidence="3">
    <location>
        <begin position="1"/>
        <end position="22"/>
    </location>
</feature>
<reference evidence="5 6" key="1">
    <citation type="journal article" date="2016" name="Int. J. Syst. Evol. Microbiol.">
        <title>Acidipila dinghuensis sp. nov., an acidobacterium isolated from forest soil.</title>
        <authorList>
            <person name="Jiang Y.W."/>
            <person name="Wang J."/>
            <person name="Chen M.H."/>
            <person name="Lv Y.Y."/>
            <person name="Qiu L.H."/>
        </authorList>
    </citation>
    <scope>NUCLEOTIDE SEQUENCE [LARGE SCALE GENOMIC DNA]</scope>
    <source>
        <strain evidence="5 6">DHOF10</strain>
    </source>
</reference>
<organism evidence="5 6">
    <name type="scientific">Silvibacterium dinghuense</name>
    <dbReference type="NCBI Taxonomy" id="1560006"/>
    <lineage>
        <taxon>Bacteria</taxon>
        <taxon>Pseudomonadati</taxon>
        <taxon>Acidobacteriota</taxon>
        <taxon>Terriglobia</taxon>
        <taxon>Terriglobales</taxon>
        <taxon>Acidobacteriaceae</taxon>
        <taxon>Silvibacterium</taxon>
    </lineage>
</organism>
<dbReference type="InterPro" id="IPR029058">
    <property type="entry name" value="AB_hydrolase_fold"/>
</dbReference>
<comment type="similarity">
    <text evidence="2">Belongs to the AB hydrolase superfamily. FUS2 hydrolase family.</text>
</comment>
<dbReference type="Gene3D" id="3.40.50.1820">
    <property type="entry name" value="alpha/beta hydrolase"/>
    <property type="match status" value="1"/>
</dbReference>
<dbReference type="Proteomes" id="UP000290253">
    <property type="component" value="Unassembled WGS sequence"/>
</dbReference>
<dbReference type="InterPro" id="IPR000073">
    <property type="entry name" value="AB_hydrolase_1"/>
</dbReference>
<dbReference type="PANTHER" id="PTHR22946">
    <property type="entry name" value="DIENELACTONE HYDROLASE DOMAIN-CONTAINING PROTEIN-RELATED"/>
    <property type="match status" value="1"/>
</dbReference>
<dbReference type="PANTHER" id="PTHR22946:SF9">
    <property type="entry name" value="POLYKETIDE TRANSFERASE AF380"/>
    <property type="match status" value="1"/>
</dbReference>
<dbReference type="Pfam" id="PF12697">
    <property type="entry name" value="Abhydrolase_6"/>
    <property type="match status" value="1"/>
</dbReference>
<dbReference type="RefSeq" id="WP_129207511.1">
    <property type="nucleotide sequence ID" value="NZ_BMGU01000001.1"/>
</dbReference>
<gene>
    <name evidence="5" type="ORF">ESZ00_07650</name>
</gene>
<comment type="caution">
    <text evidence="5">The sequence shown here is derived from an EMBL/GenBank/DDBJ whole genome shotgun (WGS) entry which is preliminary data.</text>
</comment>
<feature type="chain" id="PRO_5020239110" evidence="3">
    <location>
        <begin position="23"/>
        <end position="304"/>
    </location>
</feature>
<dbReference type="OrthoDB" id="53505at2"/>
<keyword evidence="6" id="KW-1185">Reference proteome</keyword>
<feature type="domain" description="AB hydrolase-1" evidence="4">
    <location>
        <begin position="71"/>
        <end position="286"/>
    </location>
</feature>
<dbReference type="AlphaFoldDB" id="A0A4V1NW04"/>
<evidence type="ECO:0000313" key="6">
    <source>
        <dbReference type="Proteomes" id="UP000290253"/>
    </source>
</evidence>
<proteinExistence type="inferred from homology"/>